<dbReference type="PANTHER" id="PTHR43133:SF46">
    <property type="entry name" value="RNA POLYMERASE SIGMA-70 FACTOR ECF SUBFAMILY"/>
    <property type="match status" value="1"/>
</dbReference>
<feature type="domain" description="RNA polymerase sigma-70 region 2" evidence="5">
    <location>
        <begin position="31"/>
        <end position="97"/>
    </location>
</feature>
<dbReference type="Gene3D" id="1.10.10.10">
    <property type="entry name" value="Winged helix-like DNA-binding domain superfamily/Winged helix DNA-binding domain"/>
    <property type="match status" value="1"/>
</dbReference>
<dbReference type="GO" id="GO:0003677">
    <property type="term" value="F:DNA binding"/>
    <property type="evidence" value="ECO:0007669"/>
    <property type="project" value="InterPro"/>
</dbReference>
<reference evidence="7 8" key="1">
    <citation type="submission" date="2021-12" db="EMBL/GenBank/DDBJ databases">
        <title>Genome sequencing of bacteria with rrn-lacking chromosome and rrn-plasmid.</title>
        <authorList>
            <person name="Anda M."/>
            <person name="Iwasaki W."/>
        </authorList>
    </citation>
    <scope>NUCLEOTIDE SEQUENCE [LARGE SCALE GENOMIC DNA]</scope>
    <source>
        <strain evidence="7 8">DSM 100852</strain>
        <plasmid evidence="7 8">pFA2</plasmid>
    </source>
</reference>
<keyword evidence="4" id="KW-0804">Transcription</keyword>
<evidence type="ECO:0000256" key="1">
    <source>
        <dbReference type="ARBA" id="ARBA00010641"/>
    </source>
</evidence>
<accession>A0AAU9CYD4</accession>
<dbReference type="InterPro" id="IPR013324">
    <property type="entry name" value="RNA_pol_sigma_r3/r4-like"/>
</dbReference>
<evidence type="ECO:0000256" key="4">
    <source>
        <dbReference type="ARBA" id="ARBA00023163"/>
    </source>
</evidence>
<dbReference type="CDD" id="cd06171">
    <property type="entry name" value="Sigma70_r4"/>
    <property type="match status" value="1"/>
</dbReference>
<proteinExistence type="inferred from homology"/>
<dbReference type="PANTHER" id="PTHR43133">
    <property type="entry name" value="RNA POLYMERASE ECF-TYPE SIGMA FACTO"/>
    <property type="match status" value="1"/>
</dbReference>
<dbReference type="InterPro" id="IPR013325">
    <property type="entry name" value="RNA_pol_sigma_r2"/>
</dbReference>
<evidence type="ECO:0000256" key="2">
    <source>
        <dbReference type="ARBA" id="ARBA00023015"/>
    </source>
</evidence>
<geneLocation type="plasmid" evidence="7 8">
    <name>pFA2</name>
</geneLocation>
<dbReference type="Gene3D" id="1.10.1740.10">
    <property type="match status" value="1"/>
</dbReference>
<keyword evidence="2" id="KW-0805">Transcription regulation</keyword>
<protein>
    <submittedName>
        <fullName evidence="7">RNA polymerase</fullName>
    </submittedName>
</protein>
<dbReference type="GO" id="GO:0006352">
    <property type="term" value="P:DNA-templated transcription initiation"/>
    <property type="evidence" value="ECO:0007669"/>
    <property type="project" value="InterPro"/>
</dbReference>
<evidence type="ECO:0000259" key="6">
    <source>
        <dbReference type="Pfam" id="PF08281"/>
    </source>
</evidence>
<keyword evidence="8" id="KW-1185">Reference proteome</keyword>
<dbReference type="GO" id="GO:0016987">
    <property type="term" value="F:sigma factor activity"/>
    <property type="evidence" value="ECO:0007669"/>
    <property type="project" value="UniProtKB-KW"/>
</dbReference>
<dbReference type="InterPro" id="IPR007627">
    <property type="entry name" value="RNA_pol_sigma70_r2"/>
</dbReference>
<dbReference type="KEGG" id="fax:FUAX_44040"/>
<evidence type="ECO:0000256" key="3">
    <source>
        <dbReference type="ARBA" id="ARBA00023082"/>
    </source>
</evidence>
<comment type="similarity">
    <text evidence="1">Belongs to the sigma-70 factor family. ECF subfamily.</text>
</comment>
<dbReference type="AlphaFoldDB" id="A0AAU9CYD4"/>
<dbReference type="InterPro" id="IPR014284">
    <property type="entry name" value="RNA_pol_sigma-70_dom"/>
</dbReference>
<keyword evidence="3" id="KW-0731">Sigma factor</keyword>
<name>A0AAU9CYD4_9BACT</name>
<evidence type="ECO:0000313" key="7">
    <source>
        <dbReference type="EMBL" id="BDD11972.1"/>
    </source>
</evidence>
<dbReference type="InterPro" id="IPR013249">
    <property type="entry name" value="RNA_pol_sigma70_r4_t2"/>
</dbReference>
<organism evidence="7 8">
    <name type="scientific">Fulvitalea axinellae</name>
    <dbReference type="NCBI Taxonomy" id="1182444"/>
    <lineage>
        <taxon>Bacteria</taxon>
        <taxon>Pseudomonadati</taxon>
        <taxon>Bacteroidota</taxon>
        <taxon>Cytophagia</taxon>
        <taxon>Cytophagales</taxon>
        <taxon>Persicobacteraceae</taxon>
        <taxon>Fulvitalea</taxon>
    </lineage>
</organism>
<evidence type="ECO:0000259" key="5">
    <source>
        <dbReference type="Pfam" id="PF04542"/>
    </source>
</evidence>
<dbReference type="InterPro" id="IPR039425">
    <property type="entry name" value="RNA_pol_sigma-70-like"/>
</dbReference>
<feature type="domain" description="RNA polymerase sigma factor 70 region 4 type 2" evidence="6">
    <location>
        <begin position="133"/>
        <end position="183"/>
    </location>
</feature>
<gene>
    <name evidence="7" type="ORF">FUAX_44040</name>
</gene>
<evidence type="ECO:0000313" key="8">
    <source>
        <dbReference type="Proteomes" id="UP001348817"/>
    </source>
</evidence>
<dbReference type="Pfam" id="PF08281">
    <property type="entry name" value="Sigma70_r4_2"/>
    <property type="match status" value="1"/>
</dbReference>
<dbReference type="SUPFAM" id="SSF88659">
    <property type="entry name" value="Sigma3 and sigma4 domains of RNA polymerase sigma factors"/>
    <property type="match status" value="1"/>
</dbReference>
<dbReference type="InterPro" id="IPR036388">
    <property type="entry name" value="WH-like_DNA-bd_sf"/>
</dbReference>
<dbReference type="SUPFAM" id="SSF88946">
    <property type="entry name" value="Sigma2 domain of RNA polymerase sigma factors"/>
    <property type="match status" value="1"/>
</dbReference>
<dbReference type="NCBIfam" id="TIGR02937">
    <property type="entry name" value="sigma70-ECF"/>
    <property type="match status" value="1"/>
</dbReference>
<dbReference type="Proteomes" id="UP001348817">
    <property type="component" value="Plasmid pFA2"/>
</dbReference>
<dbReference type="Pfam" id="PF04542">
    <property type="entry name" value="Sigma70_r2"/>
    <property type="match status" value="1"/>
</dbReference>
<sequence>MLRSSTNNYINQLRPPLQSIKQNEYAKFVDLYKKAYPLLLRFGIKLYDSPEFVKDCIHEMFITLWTKPDSLANVRNINAYLCGMLKHTIFQALKKKREFTMDNATLQQLESSGKQRYPLVSEENTFEQLPYIIKKAVTQLSKGQREIVEMKYLMGLDYEEIEQITDLDNKRIRSQMHKALKKLKNILPFCILATL</sequence>
<dbReference type="EMBL" id="AP025316">
    <property type="protein sequence ID" value="BDD11972.1"/>
    <property type="molecule type" value="Genomic_DNA"/>
</dbReference>
<keyword evidence="7" id="KW-0614">Plasmid</keyword>